<accession>A0ABY7EZN2</accession>
<dbReference type="EMBL" id="CP111020">
    <property type="protein sequence ID" value="WAR14322.1"/>
    <property type="molecule type" value="Genomic_DNA"/>
</dbReference>
<reference evidence="6" key="1">
    <citation type="submission" date="2022-11" db="EMBL/GenBank/DDBJ databases">
        <title>Centuries of genome instability and evolution in soft-shell clam transmissible cancer (bioRxiv).</title>
        <authorList>
            <person name="Hart S.F.M."/>
            <person name="Yonemitsu M.A."/>
            <person name="Giersch R.M."/>
            <person name="Beal B.F."/>
            <person name="Arriagada G."/>
            <person name="Davis B.W."/>
            <person name="Ostrander E.A."/>
            <person name="Goff S.P."/>
            <person name="Metzger M.J."/>
        </authorList>
    </citation>
    <scope>NUCLEOTIDE SEQUENCE</scope>
    <source>
        <strain evidence="6">MELC-2E11</strain>
        <tissue evidence="6">Siphon/mantle</tissue>
    </source>
</reference>
<proteinExistence type="inferred from homology"/>
<organism evidence="6 7">
    <name type="scientific">Mya arenaria</name>
    <name type="common">Soft-shell clam</name>
    <dbReference type="NCBI Taxonomy" id="6604"/>
    <lineage>
        <taxon>Eukaryota</taxon>
        <taxon>Metazoa</taxon>
        <taxon>Spiralia</taxon>
        <taxon>Lophotrochozoa</taxon>
        <taxon>Mollusca</taxon>
        <taxon>Bivalvia</taxon>
        <taxon>Autobranchia</taxon>
        <taxon>Heteroconchia</taxon>
        <taxon>Euheterodonta</taxon>
        <taxon>Imparidentia</taxon>
        <taxon>Neoheterodontei</taxon>
        <taxon>Myida</taxon>
        <taxon>Myoidea</taxon>
        <taxon>Myidae</taxon>
        <taxon>Mya</taxon>
    </lineage>
</organism>
<comment type="similarity">
    <text evidence="2">Belongs to the carotenoid oxygenase family.</text>
</comment>
<gene>
    <name evidence="6" type="ORF">MAR_004427</name>
</gene>
<evidence type="ECO:0000313" key="7">
    <source>
        <dbReference type="Proteomes" id="UP001164746"/>
    </source>
</evidence>
<comment type="cofactor">
    <cofactor evidence="1">
        <name>Fe(2+)</name>
        <dbReference type="ChEBI" id="CHEBI:29033"/>
    </cofactor>
</comment>
<dbReference type="PANTHER" id="PTHR10543">
    <property type="entry name" value="BETA-CAROTENE DIOXYGENASE"/>
    <property type="match status" value="1"/>
</dbReference>
<name>A0ABY7EZN2_MYAAR</name>
<evidence type="ECO:0000256" key="1">
    <source>
        <dbReference type="ARBA" id="ARBA00001954"/>
    </source>
</evidence>
<evidence type="ECO:0000256" key="5">
    <source>
        <dbReference type="ARBA" id="ARBA00023004"/>
    </source>
</evidence>
<evidence type="ECO:0000256" key="2">
    <source>
        <dbReference type="ARBA" id="ARBA00006787"/>
    </source>
</evidence>
<keyword evidence="4" id="KW-0560">Oxidoreductase</keyword>
<keyword evidence="3" id="KW-0479">Metal-binding</keyword>
<dbReference type="PANTHER" id="PTHR10543:SF24">
    <property type="entry name" value="CAROTENOID ISOMEROOXYGENASE"/>
    <property type="match status" value="1"/>
</dbReference>
<dbReference type="SUPFAM" id="SSF50998">
    <property type="entry name" value="Quinoprotein alcohol dehydrogenase-like"/>
    <property type="match status" value="1"/>
</dbReference>
<keyword evidence="5" id="KW-0408">Iron</keyword>
<dbReference type="Proteomes" id="UP001164746">
    <property type="component" value="Chromosome 9"/>
</dbReference>
<dbReference type="Pfam" id="PF03055">
    <property type="entry name" value="RPE65"/>
    <property type="match status" value="1"/>
</dbReference>
<evidence type="ECO:0000256" key="4">
    <source>
        <dbReference type="ARBA" id="ARBA00023002"/>
    </source>
</evidence>
<dbReference type="InterPro" id="IPR004294">
    <property type="entry name" value="Carotenoid_Oase"/>
</dbReference>
<protein>
    <submittedName>
        <fullName evidence="6">NINAB-like protein</fullName>
    </submittedName>
</protein>
<evidence type="ECO:0000313" key="6">
    <source>
        <dbReference type="EMBL" id="WAR14322.1"/>
    </source>
</evidence>
<keyword evidence="7" id="KW-1185">Reference proteome</keyword>
<evidence type="ECO:0000256" key="3">
    <source>
        <dbReference type="ARBA" id="ARBA00022723"/>
    </source>
</evidence>
<sequence>MYKLYQTVNTEYISPVKGTIKGSIPSWVRGSLFRNGPGMYEVGEHKYNHLFDPLAMLQRFHIVTYQCRYLQSDAYKANIAANRIVVAGLGTSAVPDPCKNVFQRFMSYFVDSAPLSDNNLISFFPCGDNLYANGESACVHRIDPNTLDVIKRVELIDYMPMNTMAAHPHIGPDGTLYSIGVSFQKSGVKTCITKTPPIQENFYVYVEQPVLIDLIKVLSSTLRQQPLDKVIRWSPDIKII</sequence>
<dbReference type="InterPro" id="IPR011047">
    <property type="entry name" value="Quinoprotein_ADH-like_sf"/>
</dbReference>